<keyword evidence="7" id="KW-0276">Fatty acid metabolism</keyword>
<dbReference type="Gene3D" id="3.40.47.10">
    <property type="match status" value="1"/>
</dbReference>
<dbReference type="CDD" id="cd00830">
    <property type="entry name" value="KAS_III"/>
    <property type="match status" value="1"/>
</dbReference>
<evidence type="ECO:0000259" key="11">
    <source>
        <dbReference type="Pfam" id="PF08541"/>
    </source>
</evidence>
<evidence type="ECO:0000256" key="2">
    <source>
        <dbReference type="ARBA" id="ARBA00008642"/>
    </source>
</evidence>
<dbReference type="Pfam" id="PF08541">
    <property type="entry name" value="ACP_syn_III_C"/>
    <property type="match status" value="1"/>
</dbReference>
<dbReference type="HAMAP" id="MF_01815">
    <property type="entry name" value="FabH"/>
    <property type="match status" value="1"/>
</dbReference>
<keyword evidence="4" id="KW-0963">Cytoplasm</keyword>
<dbReference type="SUPFAM" id="SSF53901">
    <property type="entry name" value="Thiolase-like"/>
    <property type="match status" value="1"/>
</dbReference>
<keyword evidence="8" id="KW-0443">Lipid metabolism</keyword>
<evidence type="ECO:0000256" key="7">
    <source>
        <dbReference type="ARBA" id="ARBA00022832"/>
    </source>
</evidence>
<comment type="caution">
    <text evidence="13">The sequence shown here is derived from an EMBL/GenBank/DDBJ whole genome shotgun (WGS) entry which is preliminary data.</text>
</comment>
<evidence type="ECO:0000256" key="10">
    <source>
        <dbReference type="ARBA" id="ARBA00023315"/>
    </source>
</evidence>
<keyword evidence="5" id="KW-0444">Lipid biosynthesis</keyword>
<dbReference type="InterPro" id="IPR004655">
    <property type="entry name" value="FabH"/>
</dbReference>
<comment type="pathway">
    <text evidence="1">Lipid metabolism; fatty acid biosynthesis.</text>
</comment>
<dbReference type="PANTHER" id="PTHR34069">
    <property type="entry name" value="3-OXOACYL-[ACYL-CARRIER-PROTEIN] SYNTHASE 3"/>
    <property type="match status" value="1"/>
</dbReference>
<keyword evidence="9" id="KW-0275">Fatty acid biosynthesis</keyword>
<evidence type="ECO:0000256" key="8">
    <source>
        <dbReference type="ARBA" id="ARBA00023098"/>
    </source>
</evidence>
<name>A0A644VUW3_9ZZZZ</name>
<dbReference type="GO" id="GO:0004315">
    <property type="term" value="F:3-oxoacyl-[acyl-carrier-protein] synthase activity"/>
    <property type="evidence" value="ECO:0007669"/>
    <property type="project" value="InterPro"/>
</dbReference>
<evidence type="ECO:0000256" key="9">
    <source>
        <dbReference type="ARBA" id="ARBA00023160"/>
    </source>
</evidence>
<dbReference type="Pfam" id="PF08545">
    <property type="entry name" value="ACP_syn_III"/>
    <property type="match status" value="1"/>
</dbReference>
<organism evidence="13">
    <name type="scientific">bioreactor metagenome</name>
    <dbReference type="NCBI Taxonomy" id="1076179"/>
    <lineage>
        <taxon>unclassified sequences</taxon>
        <taxon>metagenomes</taxon>
        <taxon>ecological metagenomes</taxon>
    </lineage>
</organism>
<dbReference type="GO" id="GO:0033818">
    <property type="term" value="F:beta-ketoacyl-acyl-carrier-protein synthase III activity"/>
    <property type="evidence" value="ECO:0007669"/>
    <property type="project" value="UniProtKB-EC"/>
</dbReference>
<dbReference type="NCBIfam" id="TIGR00747">
    <property type="entry name" value="fabH"/>
    <property type="match status" value="1"/>
</dbReference>
<dbReference type="NCBIfam" id="NF006829">
    <property type="entry name" value="PRK09352.1"/>
    <property type="match status" value="1"/>
</dbReference>
<comment type="similarity">
    <text evidence="2">Belongs to the thiolase-like superfamily. FabH family.</text>
</comment>
<accession>A0A644VUW3</accession>
<protein>
    <recommendedName>
        <fullName evidence="3">beta-ketoacyl-[acyl-carrier-protein] synthase III</fullName>
        <ecNumber evidence="3">2.3.1.180</ecNumber>
    </recommendedName>
</protein>
<dbReference type="AlphaFoldDB" id="A0A644VUW3"/>
<sequence>MRMEEYNYMIKQSVGFLGMGCYIPEKVVTNYDLEKLVDTNNDWIVERTGIKERHIAAPEDATSDLAVRAANLAIADAGLTPDDIDLVIVATETPDTKFPSTACLVQDKIGAKHAAAFDLSAGCSGFVYGAAVASQLIASGLYKHVLVVGAETLSRIMNWKDRNTCVLFGDGAGAAVLGNVDEGYGILAIDLGADGSGGPHLSMPAGGSRKPASHETVDACEHFIHMSGNDVFKFAIKIMARTALHVLEKAGLKKDDIDLLVPHQANIRIIDSAAKRLKLSTDKIMVNVEKYGNTSAASIPIALCEAREEGRLKKDQNVLLVGFGAGLTWASVLVKWHK</sequence>
<dbReference type="EMBL" id="VSSQ01000459">
    <property type="protein sequence ID" value="MPL95224.1"/>
    <property type="molecule type" value="Genomic_DNA"/>
</dbReference>
<proteinExistence type="inferred from homology"/>
<dbReference type="EC" id="2.3.1.180" evidence="3"/>
<dbReference type="InterPro" id="IPR013751">
    <property type="entry name" value="ACP_syn_III_N"/>
</dbReference>
<evidence type="ECO:0000256" key="4">
    <source>
        <dbReference type="ARBA" id="ARBA00022490"/>
    </source>
</evidence>
<evidence type="ECO:0000256" key="6">
    <source>
        <dbReference type="ARBA" id="ARBA00022679"/>
    </source>
</evidence>
<dbReference type="GO" id="GO:0006633">
    <property type="term" value="P:fatty acid biosynthetic process"/>
    <property type="evidence" value="ECO:0007669"/>
    <property type="project" value="UniProtKB-KW"/>
</dbReference>
<dbReference type="PANTHER" id="PTHR34069:SF2">
    <property type="entry name" value="BETA-KETOACYL-[ACYL-CARRIER-PROTEIN] SYNTHASE III"/>
    <property type="match status" value="1"/>
</dbReference>
<reference evidence="13" key="1">
    <citation type="submission" date="2019-08" db="EMBL/GenBank/DDBJ databases">
        <authorList>
            <person name="Kucharzyk K."/>
            <person name="Murdoch R.W."/>
            <person name="Higgins S."/>
            <person name="Loffler F."/>
        </authorList>
    </citation>
    <scope>NUCLEOTIDE SEQUENCE</scope>
</reference>
<evidence type="ECO:0000256" key="5">
    <source>
        <dbReference type="ARBA" id="ARBA00022516"/>
    </source>
</evidence>
<evidence type="ECO:0000313" key="13">
    <source>
        <dbReference type="EMBL" id="MPL95224.1"/>
    </source>
</evidence>
<evidence type="ECO:0000256" key="3">
    <source>
        <dbReference type="ARBA" id="ARBA00012333"/>
    </source>
</evidence>
<gene>
    <name evidence="13" type="primary">fabHA_3</name>
    <name evidence="13" type="ORF">SDC9_41393</name>
</gene>
<dbReference type="InterPro" id="IPR013747">
    <property type="entry name" value="ACP_syn_III_C"/>
</dbReference>
<keyword evidence="10 13" id="KW-0012">Acyltransferase</keyword>
<evidence type="ECO:0000259" key="12">
    <source>
        <dbReference type="Pfam" id="PF08545"/>
    </source>
</evidence>
<feature type="domain" description="Beta-ketoacyl-[acyl-carrier-protein] synthase III C-terminal" evidence="11">
    <location>
        <begin position="247"/>
        <end position="336"/>
    </location>
</feature>
<dbReference type="GO" id="GO:0044550">
    <property type="term" value="P:secondary metabolite biosynthetic process"/>
    <property type="evidence" value="ECO:0007669"/>
    <property type="project" value="TreeGrafter"/>
</dbReference>
<dbReference type="FunFam" id="3.40.47.10:FF:000004">
    <property type="entry name" value="3-oxoacyl-[acyl-carrier-protein] synthase 3"/>
    <property type="match status" value="1"/>
</dbReference>
<dbReference type="InterPro" id="IPR016039">
    <property type="entry name" value="Thiolase-like"/>
</dbReference>
<feature type="domain" description="Beta-ketoacyl-[acyl-carrier-protein] synthase III N-terminal" evidence="12">
    <location>
        <begin position="117"/>
        <end position="195"/>
    </location>
</feature>
<evidence type="ECO:0000256" key="1">
    <source>
        <dbReference type="ARBA" id="ARBA00005194"/>
    </source>
</evidence>
<keyword evidence="6 13" id="KW-0808">Transferase</keyword>